<dbReference type="Proteomes" id="UP000070544">
    <property type="component" value="Unassembled WGS sequence"/>
</dbReference>
<dbReference type="OrthoDB" id="447637at2759"/>
<organism evidence="4 5">
    <name type="scientific">Gonapodya prolifera (strain JEL478)</name>
    <name type="common">Monoblepharis prolifera</name>
    <dbReference type="NCBI Taxonomy" id="1344416"/>
    <lineage>
        <taxon>Eukaryota</taxon>
        <taxon>Fungi</taxon>
        <taxon>Fungi incertae sedis</taxon>
        <taxon>Chytridiomycota</taxon>
        <taxon>Chytridiomycota incertae sedis</taxon>
        <taxon>Monoblepharidomycetes</taxon>
        <taxon>Monoblepharidales</taxon>
        <taxon>Gonapodyaceae</taxon>
        <taxon>Gonapodya</taxon>
    </lineage>
</organism>
<dbReference type="AlphaFoldDB" id="A0A139ALJ4"/>
<feature type="compositionally biased region" description="Polar residues" evidence="2">
    <location>
        <begin position="1"/>
        <end position="12"/>
    </location>
</feature>
<evidence type="ECO:0000313" key="5">
    <source>
        <dbReference type="Proteomes" id="UP000070544"/>
    </source>
</evidence>
<sequence length="359" mass="38380">MPPQSSQITGANNVPLANPRAFLSKNSAVSQPSRPPPSATISAPPVMLSDMPPMRPAANAYPSGGTDTPSSVASGSSVKKDIRRQMHKHLSSGIALSGANKSGVKRPRARSPSPDGPRTLQPAEKVIVPRSAFAQPGQLKVRTDYVPKSKKMALANGTAGAAASGAAGAATNGGAIGVGKKKDPKAALAQICPRCGERVPWGEMDKHIRIELLDPRWKEQKEKAEEWKKTSNLDINDDVIHQNLSAIKEFRGDIFDLEASDVDLKKKIEEQLQRQAEIEKKAWDGHTATVALVAQKAKQTPMDTDALALHRARGLIPVPNEAPAESAIGTAVVPLRQEYPPQARPAFYAPLAASYGYQR</sequence>
<dbReference type="GO" id="GO:0071004">
    <property type="term" value="C:U2-type prespliceosome"/>
    <property type="evidence" value="ECO:0007669"/>
    <property type="project" value="TreeGrafter"/>
</dbReference>
<protein>
    <recommendedName>
        <fullName evidence="3">Splicing factor 3A subunit 1 conserved domain-containing protein</fullName>
    </recommendedName>
</protein>
<dbReference type="GO" id="GO:0000381">
    <property type="term" value="P:regulation of alternative mRNA splicing, via spliceosome"/>
    <property type="evidence" value="ECO:0007669"/>
    <property type="project" value="TreeGrafter"/>
</dbReference>
<dbReference type="STRING" id="1344416.A0A139ALJ4"/>
<dbReference type="GO" id="GO:0003723">
    <property type="term" value="F:RNA binding"/>
    <property type="evidence" value="ECO:0007669"/>
    <property type="project" value="InterPro"/>
</dbReference>
<evidence type="ECO:0000256" key="1">
    <source>
        <dbReference type="ARBA" id="ARBA00022664"/>
    </source>
</evidence>
<dbReference type="InterPro" id="IPR022030">
    <property type="entry name" value="SF3A1_dom"/>
</dbReference>
<feature type="compositionally biased region" description="Polar residues" evidence="2">
    <location>
        <begin position="65"/>
        <end position="77"/>
    </location>
</feature>
<evidence type="ECO:0000259" key="3">
    <source>
        <dbReference type="Pfam" id="PF12230"/>
    </source>
</evidence>
<gene>
    <name evidence="4" type="ORF">M427DRAFT_54697</name>
</gene>
<evidence type="ECO:0000313" key="4">
    <source>
        <dbReference type="EMBL" id="KXS17424.1"/>
    </source>
</evidence>
<dbReference type="PANTHER" id="PTHR15316">
    <property type="entry name" value="SPLICEOSOME ASSOCIATED PROTEIN 114/SWAP SPLICING FACTOR-RELATED"/>
    <property type="match status" value="1"/>
</dbReference>
<accession>A0A139ALJ4</accession>
<name>A0A139ALJ4_GONPJ</name>
<dbReference type="GO" id="GO:0071013">
    <property type="term" value="C:catalytic step 2 spliceosome"/>
    <property type="evidence" value="ECO:0007669"/>
    <property type="project" value="TreeGrafter"/>
</dbReference>
<evidence type="ECO:0000256" key="2">
    <source>
        <dbReference type="SAM" id="MobiDB-lite"/>
    </source>
</evidence>
<dbReference type="InterPro" id="IPR045146">
    <property type="entry name" value="SF3A1"/>
</dbReference>
<dbReference type="Pfam" id="PF12230">
    <property type="entry name" value="PRP21_like_P"/>
    <property type="match status" value="1"/>
</dbReference>
<keyword evidence="1" id="KW-0507">mRNA processing</keyword>
<reference evidence="4 5" key="1">
    <citation type="journal article" date="2015" name="Genome Biol. Evol.">
        <title>Phylogenomic analyses indicate that early fungi evolved digesting cell walls of algal ancestors of land plants.</title>
        <authorList>
            <person name="Chang Y."/>
            <person name="Wang S."/>
            <person name="Sekimoto S."/>
            <person name="Aerts A.L."/>
            <person name="Choi C."/>
            <person name="Clum A."/>
            <person name="LaButti K.M."/>
            <person name="Lindquist E.A."/>
            <person name="Yee Ngan C."/>
            <person name="Ohm R.A."/>
            <person name="Salamov A.A."/>
            <person name="Grigoriev I.V."/>
            <person name="Spatafora J.W."/>
            <person name="Berbee M.L."/>
        </authorList>
    </citation>
    <scope>NUCLEOTIDE SEQUENCE [LARGE SCALE GENOMIC DNA]</scope>
    <source>
        <strain evidence="4 5">JEL478</strain>
    </source>
</reference>
<feature type="domain" description="Splicing factor 3A subunit 1 conserved" evidence="3">
    <location>
        <begin position="134"/>
        <end position="248"/>
    </location>
</feature>
<dbReference type="GO" id="GO:0005686">
    <property type="term" value="C:U2 snRNP"/>
    <property type="evidence" value="ECO:0007669"/>
    <property type="project" value="TreeGrafter"/>
</dbReference>
<feature type="region of interest" description="Disordered" evidence="2">
    <location>
        <begin position="1"/>
        <end position="131"/>
    </location>
</feature>
<dbReference type="PANTHER" id="PTHR15316:SF1">
    <property type="entry name" value="SPLICING FACTOR 3A SUBUNIT 1"/>
    <property type="match status" value="1"/>
</dbReference>
<dbReference type="EMBL" id="KQ965747">
    <property type="protein sequence ID" value="KXS17424.1"/>
    <property type="molecule type" value="Genomic_DNA"/>
</dbReference>
<keyword evidence="5" id="KW-1185">Reference proteome</keyword>
<dbReference type="GO" id="GO:0045292">
    <property type="term" value="P:mRNA cis splicing, via spliceosome"/>
    <property type="evidence" value="ECO:0007669"/>
    <property type="project" value="InterPro"/>
</dbReference>
<proteinExistence type="predicted"/>